<evidence type="ECO:0000313" key="2">
    <source>
        <dbReference type="Proteomes" id="UP001213681"/>
    </source>
</evidence>
<dbReference type="AlphaFoldDB" id="A0AAD6CBT4"/>
<accession>A0AAD6CBT4</accession>
<keyword evidence="2" id="KW-1185">Reference proteome</keyword>
<evidence type="ECO:0000313" key="1">
    <source>
        <dbReference type="EMBL" id="KAJ5456063.1"/>
    </source>
</evidence>
<dbReference type="Proteomes" id="UP001213681">
    <property type="component" value="Unassembled WGS sequence"/>
</dbReference>
<organism evidence="1 2">
    <name type="scientific">Penicillium daleae</name>
    <dbReference type="NCBI Taxonomy" id="63821"/>
    <lineage>
        <taxon>Eukaryota</taxon>
        <taxon>Fungi</taxon>
        <taxon>Dikarya</taxon>
        <taxon>Ascomycota</taxon>
        <taxon>Pezizomycotina</taxon>
        <taxon>Eurotiomycetes</taxon>
        <taxon>Eurotiomycetidae</taxon>
        <taxon>Eurotiales</taxon>
        <taxon>Aspergillaceae</taxon>
        <taxon>Penicillium</taxon>
    </lineage>
</organism>
<dbReference type="GeneID" id="81597952"/>
<proteinExistence type="predicted"/>
<gene>
    <name evidence="1" type="ORF">N7458_004327</name>
</gene>
<sequence>MTNIYAGLEDVVHAAIFLGRNQFDLAGIDRVNQRFTNLNGLRLLSSDPLFAPEGNRPYAQTAFLALNEMRQQYYNERNNTLVDGNQPLVDWYAEALKHFDQLIVHYQKQF</sequence>
<name>A0AAD6CBT4_9EURO</name>
<comment type="caution">
    <text evidence="1">The sequence shown here is derived from an EMBL/GenBank/DDBJ whole genome shotgun (WGS) entry which is preliminary data.</text>
</comment>
<reference evidence="1" key="1">
    <citation type="submission" date="2022-12" db="EMBL/GenBank/DDBJ databases">
        <authorList>
            <person name="Petersen C."/>
        </authorList>
    </citation>
    <scope>NUCLEOTIDE SEQUENCE</scope>
    <source>
        <strain evidence="1">IBT 16125</strain>
    </source>
</reference>
<dbReference type="EMBL" id="JAPVEA010000004">
    <property type="protein sequence ID" value="KAJ5456063.1"/>
    <property type="molecule type" value="Genomic_DNA"/>
</dbReference>
<protein>
    <submittedName>
        <fullName evidence="1">Uncharacterized protein</fullName>
    </submittedName>
</protein>
<reference evidence="1" key="2">
    <citation type="journal article" date="2023" name="IMA Fungus">
        <title>Comparative genomic study of the Penicillium genus elucidates a diverse pangenome and 15 lateral gene transfer events.</title>
        <authorList>
            <person name="Petersen C."/>
            <person name="Sorensen T."/>
            <person name="Nielsen M.R."/>
            <person name="Sondergaard T.E."/>
            <person name="Sorensen J.L."/>
            <person name="Fitzpatrick D.A."/>
            <person name="Frisvad J.C."/>
            <person name="Nielsen K.L."/>
        </authorList>
    </citation>
    <scope>NUCLEOTIDE SEQUENCE</scope>
    <source>
        <strain evidence="1">IBT 16125</strain>
    </source>
</reference>
<dbReference type="RefSeq" id="XP_056768436.1">
    <property type="nucleotide sequence ID" value="XM_056907709.1"/>
</dbReference>